<feature type="region of interest" description="Disordered" evidence="1">
    <location>
        <begin position="138"/>
        <end position="162"/>
    </location>
</feature>
<keyword evidence="2" id="KW-0472">Membrane</keyword>
<gene>
    <name evidence="3" type="ORF">H8B09_16125</name>
</gene>
<dbReference type="Proteomes" id="UP000609346">
    <property type="component" value="Unassembled WGS sequence"/>
</dbReference>
<evidence type="ECO:0000313" key="3">
    <source>
        <dbReference type="EMBL" id="MBD3920291.1"/>
    </source>
</evidence>
<keyword evidence="2" id="KW-0812">Transmembrane</keyword>
<dbReference type="EMBL" id="JACXZA010000004">
    <property type="protein sequence ID" value="MBD3920291.1"/>
    <property type="molecule type" value="Genomic_DNA"/>
</dbReference>
<feature type="transmembrane region" description="Helical" evidence="2">
    <location>
        <begin position="12"/>
        <end position="30"/>
    </location>
</feature>
<sequence length="162" mass="18051">MNEALSPLEITVVGLSVVIVLLIIWMSVIGRRLKKLRRQYVAAMDGMGVTNLEEMLIEIRQQLDDQHIKQAEQDKANEKLEKALNESRGRVAVHRYNAFAEQGSDLSFSLAIINDSQDGVVLSGLHSREDTYVYAKPLEKGSSPYPLTPEEKKAVSLASQQA</sequence>
<reference evidence="3 4" key="1">
    <citation type="submission" date="2020-09" db="EMBL/GenBank/DDBJ databases">
        <title>Paenibacillus sp. strain PR3 16S rRNA gene Genome sequencing and assembly.</title>
        <authorList>
            <person name="Kim J."/>
        </authorList>
    </citation>
    <scope>NUCLEOTIDE SEQUENCE [LARGE SCALE GENOMIC DNA]</scope>
    <source>
        <strain evidence="3 4">PR3</strain>
    </source>
</reference>
<keyword evidence="4" id="KW-1185">Reference proteome</keyword>
<evidence type="ECO:0000256" key="2">
    <source>
        <dbReference type="SAM" id="Phobius"/>
    </source>
</evidence>
<name>A0ABR8MWE4_9BACL</name>
<protein>
    <submittedName>
        <fullName evidence="3">DUF4446 family protein</fullName>
    </submittedName>
</protein>
<dbReference type="Pfam" id="PF14584">
    <property type="entry name" value="DUF4446"/>
    <property type="match status" value="1"/>
</dbReference>
<evidence type="ECO:0000313" key="4">
    <source>
        <dbReference type="Proteomes" id="UP000609346"/>
    </source>
</evidence>
<proteinExistence type="predicted"/>
<dbReference type="RefSeq" id="WP_191204604.1">
    <property type="nucleotide sequence ID" value="NZ_JACXZA010000004.1"/>
</dbReference>
<organism evidence="3 4">
    <name type="scientific">Paenibacillus terricola</name>
    <dbReference type="NCBI Taxonomy" id="2763503"/>
    <lineage>
        <taxon>Bacteria</taxon>
        <taxon>Bacillati</taxon>
        <taxon>Bacillota</taxon>
        <taxon>Bacilli</taxon>
        <taxon>Bacillales</taxon>
        <taxon>Paenibacillaceae</taxon>
        <taxon>Paenibacillus</taxon>
    </lineage>
</organism>
<keyword evidence="2" id="KW-1133">Transmembrane helix</keyword>
<comment type="caution">
    <text evidence="3">The sequence shown here is derived from an EMBL/GenBank/DDBJ whole genome shotgun (WGS) entry which is preliminary data.</text>
</comment>
<dbReference type="InterPro" id="IPR027981">
    <property type="entry name" value="DUF4446"/>
</dbReference>
<evidence type="ECO:0000256" key="1">
    <source>
        <dbReference type="SAM" id="MobiDB-lite"/>
    </source>
</evidence>
<accession>A0ABR8MWE4</accession>